<evidence type="ECO:0000256" key="1">
    <source>
        <dbReference type="ARBA" id="ARBA00006184"/>
    </source>
</evidence>
<dbReference type="GO" id="GO:0051301">
    <property type="term" value="P:cell division"/>
    <property type="evidence" value="ECO:0007669"/>
    <property type="project" value="UniProtKB-KW"/>
</dbReference>
<dbReference type="SUPFAM" id="SSF46785">
    <property type="entry name" value="Winged helix' DNA-binding domain"/>
    <property type="match status" value="1"/>
</dbReference>
<comment type="similarity">
    <text evidence="1">Belongs to the CDC6/cdc18 family.</text>
</comment>
<dbReference type="KEGG" id="hlc:CHINAEXTREME10530"/>
<keyword evidence="3" id="KW-0547">Nucleotide-binding</keyword>
<dbReference type="Proteomes" id="UP000186547">
    <property type="component" value="Chromosome"/>
</dbReference>
<evidence type="ECO:0000313" key="7">
    <source>
        <dbReference type="EMBL" id="APX00060.1"/>
    </source>
</evidence>
<gene>
    <name evidence="8" type="ORF">C445_19123</name>
    <name evidence="7" type="ORF">CHINAEXTREME_10530</name>
</gene>
<evidence type="ECO:0000313" key="8">
    <source>
        <dbReference type="EMBL" id="EMA28182.1"/>
    </source>
</evidence>
<dbReference type="InterPro" id="IPR015163">
    <property type="entry name" value="Cdc6_C"/>
</dbReference>
<keyword evidence="4" id="KW-0067">ATP-binding</keyword>
<feature type="compositionally biased region" description="Basic and acidic residues" evidence="5">
    <location>
        <begin position="117"/>
        <end position="127"/>
    </location>
</feature>
<dbReference type="GO" id="GO:0005524">
    <property type="term" value="F:ATP binding"/>
    <property type="evidence" value="ECO:0007669"/>
    <property type="project" value="UniProtKB-KW"/>
</dbReference>
<reference evidence="8 9" key="2">
    <citation type="journal article" date="2014" name="PLoS Genet.">
        <title>Phylogenetically driven sequencing of extremely halophilic archaea reveals strategies for static and dynamic osmo-response.</title>
        <authorList>
            <person name="Becker E.A."/>
            <person name="Seitzer P.M."/>
            <person name="Tritt A."/>
            <person name="Larsen D."/>
            <person name="Krusor M."/>
            <person name="Yao A.I."/>
            <person name="Wu D."/>
            <person name="Madern D."/>
            <person name="Eisen J.A."/>
            <person name="Darling A.E."/>
            <person name="Facciotti M.T."/>
        </authorList>
    </citation>
    <scope>NUCLEOTIDE SEQUENCE [LARGE SCALE GENOMIC DNA]</scope>
    <source>
        <strain evidence="8 9">AJ5</strain>
    </source>
</reference>
<dbReference type="EMBL" id="CP019285">
    <property type="protein sequence ID" value="APX00060.1"/>
    <property type="molecule type" value="Genomic_DNA"/>
</dbReference>
<dbReference type="Pfam" id="PF09079">
    <property type="entry name" value="WHD_Cdc6"/>
    <property type="match status" value="1"/>
</dbReference>
<evidence type="ECO:0000256" key="2">
    <source>
        <dbReference type="ARBA" id="ARBA00022705"/>
    </source>
</evidence>
<evidence type="ECO:0000256" key="5">
    <source>
        <dbReference type="SAM" id="MobiDB-lite"/>
    </source>
</evidence>
<dbReference type="eggNOG" id="arCOG00467">
    <property type="taxonomic scope" value="Archaea"/>
</dbReference>
<dbReference type="InterPro" id="IPR036388">
    <property type="entry name" value="WH-like_DNA-bd_sf"/>
</dbReference>
<organism evidence="8 9">
    <name type="scientific">Natronobacterium lacisalsi AJ5</name>
    <dbReference type="NCBI Taxonomy" id="358396"/>
    <lineage>
        <taxon>Archaea</taxon>
        <taxon>Methanobacteriati</taxon>
        <taxon>Methanobacteriota</taxon>
        <taxon>Stenosarchaea group</taxon>
        <taxon>Halobacteria</taxon>
        <taxon>Halobacteriales</taxon>
        <taxon>Natrialbaceae</taxon>
        <taxon>Natronobacterium</taxon>
    </lineage>
</organism>
<accession>M0L3M0</accession>
<dbReference type="STRING" id="358396.CHINAEXTREME_10530"/>
<sequence>MCFRVQWSRLRNKIRDQTEHAQYILETIAKLEQCGEVPARPNEIQEGYERVADAYGATPLTTLKSIQDHLSDLQRYGESASGLDPEYFTHARLSGPSRTEQGAQRRSVLRVRTGPRSGDRPRDERRDRRDRRLKAHEIHSLTSI</sequence>
<feature type="compositionally biased region" description="Basic and acidic residues" evidence="5">
    <location>
        <begin position="135"/>
        <end position="144"/>
    </location>
</feature>
<evidence type="ECO:0000256" key="3">
    <source>
        <dbReference type="ARBA" id="ARBA00022741"/>
    </source>
</evidence>
<protein>
    <submittedName>
        <fullName evidence="8">Cell division control protein 6-like protein</fullName>
    </submittedName>
    <submittedName>
        <fullName evidence="7">Cell division control protein Ccd6</fullName>
    </submittedName>
</protein>
<name>M0L3M0_NATLA</name>
<keyword evidence="8" id="KW-0131">Cell cycle</keyword>
<keyword evidence="2" id="KW-0235">DNA replication</keyword>
<feature type="region of interest" description="Disordered" evidence="5">
    <location>
        <begin position="79"/>
        <end position="144"/>
    </location>
</feature>
<reference evidence="7" key="3">
    <citation type="submission" date="2017-01" db="EMBL/GenBank/DDBJ databases">
        <authorList>
            <person name="Mah S.A."/>
            <person name="Swanson W.J."/>
            <person name="Moy G.W."/>
            <person name="Vacquier V.D."/>
        </authorList>
    </citation>
    <scope>NUCLEOTIDE SEQUENCE</scope>
    <source>
        <strain evidence="7">AJ5</strain>
    </source>
</reference>
<dbReference type="EMBL" id="AOLZ01000075">
    <property type="protein sequence ID" value="EMA28182.1"/>
    <property type="molecule type" value="Genomic_DNA"/>
</dbReference>
<evidence type="ECO:0000256" key="4">
    <source>
        <dbReference type="ARBA" id="ARBA00022840"/>
    </source>
</evidence>
<evidence type="ECO:0000313" key="10">
    <source>
        <dbReference type="Proteomes" id="UP000186547"/>
    </source>
</evidence>
<keyword evidence="9" id="KW-1185">Reference proteome</keyword>
<dbReference type="AlphaFoldDB" id="M0L3M0"/>
<feature type="domain" description="Cdc6 C-terminal" evidence="6">
    <location>
        <begin position="13"/>
        <end position="77"/>
    </location>
</feature>
<dbReference type="Gene3D" id="1.10.10.10">
    <property type="entry name" value="Winged helix-like DNA-binding domain superfamily/Winged helix DNA-binding domain"/>
    <property type="match status" value="1"/>
</dbReference>
<evidence type="ECO:0000259" key="6">
    <source>
        <dbReference type="Pfam" id="PF09079"/>
    </source>
</evidence>
<dbReference type="Proteomes" id="UP000011555">
    <property type="component" value="Unassembled WGS sequence"/>
</dbReference>
<dbReference type="GO" id="GO:0006260">
    <property type="term" value="P:DNA replication"/>
    <property type="evidence" value="ECO:0007669"/>
    <property type="project" value="UniProtKB-KW"/>
</dbReference>
<proteinExistence type="inferred from homology"/>
<reference evidence="7 10" key="1">
    <citation type="journal article" date="2011" name="J. Bacteriol.">
        <title>Genome sequence of Halobiforma lacisalsi AJ5, an extremely halophilic archaeon which harbors a bop gene.</title>
        <authorList>
            <person name="Jiang X."/>
            <person name="Wang S."/>
            <person name="Cheng H."/>
            <person name="Huo Y."/>
            <person name="Zhang X."/>
            <person name="Zhu X."/>
            <person name="Han X."/>
            <person name="Ni P."/>
            <person name="Wu M."/>
        </authorList>
    </citation>
    <scope>NUCLEOTIDE SEQUENCE [LARGE SCALE GENOMIC DNA]</scope>
    <source>
        <strain evidence="7 10">AJ5</strain>
    </source>
</reference>
<keyword evidence="8" id="KW-0132">Cell division</keyword>
<dbReference type="InterPro" id="IPR036390">
    <property type="entry name" value="WH_DNA-bd_sf"/>
</dbReference>
<evidence type="ECO:0000313" key="9">
    <source>
        <dbReference type="Proteomes" id="UP000011555"/>
    </source>
</evidence>